<dbReference type="Pfam" id="PF00397">
    <property type="entry name" value="WW"/>
    <property type="match status" value="1"/>
</dbReference>
<dbReference type="Gene3D" id="2.20.70.10">
    <property type="match status" value="1"/>
</dbReference>
<keyword evidence="4" id="KW-1185">Reference proteome</keyword>
<organism evidence="3 4">
    <name type="scientific">Prorocentrum cordatum</name>
    <dbReference type="NCBI Taxonomy" id="2364126"/>
    <lineage>
        <taxon>Eukaryota</taxon>
        <taxon>Sar</taxon>
        <taxon>Alveolata</taxon>
        <taxon>Dinophyceae</taxon>
        <taxon>Prorocentrales</taxon>
        <taxon>Prorocentraceae</taxon>
        <taxon>Prorocentrum</taxon>
    </lineage>
</organism>
<dbReference type="PROSITE" id="PS01159">
    <property type="entry name" value="WW_DOMAIN_1"/>
    <property type="match status" value="1"/>
</dbReference>
<dbReference type="PROSITE" id="PS50020">
    <property type="entry name" value="WW_DOMAIN_2"/>
    <property type="match status" value="1"/>
</dbReference>
<dbReference type="CDD" id="cd00201">
    <property type="entry name" value="WW"/>
    <property type="match status" value="1"/>
</dbReference>
<name>A0ABN9UYH7_9DINO</name>
<evidence type="ECO:0000259" key="2">
    <source>
        <dbReference type="PROSITE" id="PS50020"/>
    </source>
</evidence>
<sequence length="142" mass="15962">MVDVMALFEAEIGKMGSPSEEKQVDETQGASAKRGRADGAEDKSEETGQGESKISLVQEAKIRWKQRQHDDTLALEEAGKGKWIEHKDVDSGAWYYFNPVTKVSSWERPSDFVEPCLVTEASIVGPKWTVSKDPTSRRFYYS</sequence>
<evidence type="ECO:0000256" key="1">
    <source>
        <dbReference type="SAM" id="MobiDB-lite"/>
    </source>
</evidence>
<dbReference type="Proteomes" id="UP001189429">
    <property type="component" value="Unassembled WGS sequence"/>
</dbReference>
<dbReference type="SUPFAM" id="SSF51045">
    <property type="entry name" value="WW domain"/>
    <property type="match status" value="1"/>
</dbReference>
<dbReference type="SMART" id="SM00456">
    <property type="entry name" value="WW"/>
    <property type="match status" value="1"/>
</dbReference>
<accession>A0ABN9UYH7</accession>
<dbReference type="InterPro" id="IPR001202">
    <property type="entry name" value="WW_dom"/>
</dbReference>
<dbReference type="InterPro" id="IPR036020">
    <property type="entry name" value="WW_dom_sf"/>
</dbReference>
<evidence type="ECO:0000313" key="4">
    <source>
        <dbReference type="Proteomes" id="UP001189429"/>
    </source>
</evidence>
<feature type="compositionally biased region" description="Basic and acidic residues" evidence="1">
    <location>
        <begin position="35"/>
        <end position="46"/>
    </location>
</feature>
<feature type="region of interest" description="Disordered" evidence="1">
    <location>
        <begin position="12"/>
        <end position="55"/>
    </location>
</feature>
<comment type="caution">
    <text evidence="3">The sequence shown here is derived from an EMBL/GenBank/DDBJ whole genome shotgun (WGS) entry which is preliminary data.</text>
</comment>
<reference evidence="3" key="1">
    <citation type="submission" date="2023-10" db="EMBL/GenBank/DDBJ databases">
        <authorList>
            <person name="Chen Y."/>
            <person name="Shah S."/>
            <person name="Dougan E. K."/>
            <person name="Thang M."/>
            <person name="Chan C."/>
        </authorList>
    </citation>
    <scope>NUCLEOTIDE SEQUENCE [LARGE SCALE GENOMIC DNA]</scope>
</reference>
<gene>
    <name evidence="3" type="ORF">PCOR1329_LOCUS52707</name>
</gene>
<protein>
    <recommendedName>
        <fullName evidence="2">WW domain-containing protein</fullName>
    </recommendedName>
</protein>
<evidence type="ECO:0000313" key="3">
    <source>
        <dbReference type="EMBL" id="CAK0865022.1"/>
    </source>
</evidence>
<feature type="domain" description="WW" evidence="2">
    <location>
        <begin position="83"/>
        <end position="111"/>
    </location>
</feature>
<dbReference type="EMBL" id="CAUYUJ010016416">
    <property type="protein sequence ID" value="CAK0865022.1"/>
    <property type="molecule type" value="Genomic_DNA"/>
</dbReference>
<proteinExistence type="predicted"/>